<dbReference type="AlphaFoldDB" id="A0A1M6SJX8"/>
<sequence length="219" mass="25711">MGLFGCFLIIWIGIIVLTIRRVVQGKWNEKAKFFLYWSLFPFPLILHPKRFGPIKSWLLFIISPCMMLIYCIALCILIMYSMFQTEKGIPQSIPYRTNVDLKRITGVEFPEVTPVDSSWHDDFSSCETAIKFVPNKPLEKDFFLELRTVCKKDSCCWSKDSFGYHYFIYPDRPIDRTKGTHIRQVELDGEMVNDWDGDYIQVFIPLKGDTIYVSDGWCR</sequence>
<feature type="transmembrane region" description="Helical" evidence="1">
    <location>
        <begin position="6"/>
        <end position="23"/>
    </location>
</feature>
<evidence type="ECO:0000313" key="2">
    <source>
        <dbReference type="EMBL" id="SHK45003.1"/>
    </source>
</evidence>
<evidence type="ECO:0000256" key="1">
    <source>
        <dbReference type="SAM" id="Phobius"/>
    </source>
</evidence>
<name>A0A1M6SJX8_XYLRU</name>
<keyword evidence="1" id="KW-0472">Membrane</keyword>
<dbReference type="EMBL" id="FRBD01000003">
    <property type="protein sequence ID" value="SHK45003.1"/>
    <property type="molecule type" value="Genomic_DNA"/>
</dbReference>
<organism evidence="2 3">
    <name type="scientific">Xylanibacter ruminicola</name>
    <name type="common">Prevotella ruminicola</name>
    <dbReference type="NCBI Taxonomy" id="839"/>
    <lineage>
        <taxon>Bacteria</taxon>
        <taxon>Pseudomonadati</taxon>
        <taxon>Bacteroidota</taxon>
        <taxon>Bacteroidia</taxon>
        <taxon>Bacteroidales</taxon>
        <taxon>Prevotellaceae</taxon>
        <taxon>Xylanibacter</taxon>
    </lineage>
</organism>
<gene>
    <name evidence="2" type="ORF">SAMN05216463_103228</name>
</gene>
<protein>
    <submittedName>
        <fullName evidence="2">Uncharacterized protein</fullName>
    </submittedName>
</protein>
<proteinExistence type="predicted"/>
<feature type="transmembrane region" description="Helical" evidence="1">
    <location>
        <begin position="57"/>
        <end position="83"/>
    </location>
</feature>
<accession>A0A1M6SJX8</accession>
<keyword evidence="1" id="KW-0812">Transmembrane</keyword>
<dbReference type="Proteomes" id="UP000184130">
    <property type="component" value="Unassembled WGS sequence"/>
</dbReference>
<reference evidence="2 3" key="1">
    <citation type="submission" date="2016-11" db="EMBL/GenBank/DDBJ databases">
        <authorList>
            <person name="Jaros S."/>
            <person name="Januszkiewicz K."/>
            <person name="Wedrychowicz H."/>
        </authorList>
    </citation>
    <scope>NUCLEOTIDE SEQUENCE [LARGE SCALE GENOMIC DNA]</scope>
    <source>
        <strain evidence="2 3">KHT3</strain>
    </source>
</reference>
<evidence type="ECO:0000313" key="3">
    <source>
        <dbReference type="Proteomes" id="UP000184130"/>
    </source>
</evidence>
<keyword evidence="1" id="KW-1133">Transmembrane helix</keyword>